<dbReference type="SUPFAM" id="SSF51905">
    <property type="entry name" value="FAD/NAD(P)-binding domain"/>
    <property type="match status" value="2"/>
</dbReference>
<evidence type="ECO:0000313" key="6">
    <source>
        <dbReference type="EMBL" id="VVU94624.1"/>
    </source>
</evidence>
<sequence>MKKTICIIGAGASGITILEKLIKHIDKFQVICYEKQDWIGGIWHPLHLTHTYPGMILNGSKEDFDLLNPKIEDVLKQKVDNFFSKEVYYKYLITKVKTNNIDKFIKFNHRMEICKYSTEIKKFEVTVQNEHTVYNKFFDYVIVANGIYTIENKLKDELQVLISNFKGKIFHSKYLYQNNNFHNKKILIIGGGPSAEDVALHAINQKAKSITINSKNDWIVSSKWPKIINFENKIINIDQNLVIYDSNNKENIDIIILCIGYNHDLNFLNQYNNLSFDNTFYYNLYDSIFHIDNPQLMFIGYIDPFFSLVLFEHQAEYIIKYLIQEIVLPNKAEMYKSMNIWKEKSMTLKDERYDKGKLIVEYLNNINKITKRQLETKELLNQINIEFNKKEKNILNFKK</sequence>
<evidence type="ECO:0000256" key="2">
    <source>
        <dbReference type="ARBA" id="ARBA00022630"/>
    </source>
</evidence>
<keyword evidence="3" id="KW-0274">FAD</keyword>
<protein>
    <submittedName>
        <fullName evidence="6">Flavin-binding monooxygenase-like</fullName>
    </submittedName>
</protein>
<evidence type="ECO:0000256" key="5">
    <source>
        <dbReference type="ARBA" id="ARBA00023002"/>
    </source>
</evidence>
<proteinExistence type="inferred from homology"/>
<organism evidence="6">
    <name type="scientific">seawater metagenome</name>
    <dbReference type="NCBI Taxonomy" id="1561972"/>
    <lineage>
        <taxon>unclassified sequences</taxon>
        <taxon>metagenomes</taxon>
        <taxon>ecological metagenomes</taxon>
    </lineage>
</organism>
<keyword evidence="2" id="KW-0285">Flavoprotein</keyword>
<dbReference type="GO" id="GO:0004499">
    <property type="term" value="F:N,N-dimethylaniline monooxygenase activity"/>
    <property type="evidence" value="ECO:0007669"/>
    <property type="project" value="InterPro"/>
</dbReference>
<comment type="similarity">
    <text evidence="1">Belongs to the FMO family.</text>
</comment>
<dbReference type="PIRSF" id="PIRSF000332">
    <property type="entry name" value="FMO"/>
    <property type="match status" value="1"/>
</dbReference>
<accession>A0A5E8CIY0</accession>
<evidence type="ECO:0000256" key="1">
    <source>
        <dbReference type="ARBA" id="ARBA00009183"/>
    </source>
</evidence>
<keyword evidence="6" id="KW-0503">Monooxygenase</keyword>
<dbReference type="InterPro" id="IPR050346">
    <property type="entry name" value="FMO-like"/>
</dbReference>
<dbReference type="InterPro" id="IPR000960">
    <property type="entry name" value="Flavin_mOase"/>
</dbReference>
<dbReference type="EMBL" id="CABVLZ010000001">
    <property type="protein sequence ID" value="VVU94624.1"/>
    <property type="molecule type" value="Genomic_DNA"/>
</dbReference>
<evidence type="ECO:0000256" key="3">
    <source>
        <dbReference type="ARBA" id="ARBA00022827"/>
    </source>
</evidence>
<keyword evidence="4" id="KW-0521">NADP</keyword>
<dbReference type="GO" id="GO:0050660">
    <property type="term" value="F:flavin adenine dinucleotide binding"/>
    <property type="evidence" value="ECO:0007669"/>
    <property type="project" value="InterPro"/>
</dbReference>
<dbReference type="Gene3D" id="3.50.50.60">
    <property type="entry name" value="FAD/NAD(P)-binding domain"/>
    <property type="match status" value="2"/>
</dbReference>
<dbReference type="InterPro" id="IPR036188">
    <property type="entry name" value="FAD/NAD-bd_sf"/>
</dbReference>
<dbReference type="PANTHER" id="PTHR23023">
    <property type="entry name" value="DIMETHYLANILINE MONOOXYGENASE"/>
    <property type="match status" value="1"/>
</dbReference>
<dbReference type="Pfam" id="PF00743">
    <property type="entry name" value="FMO-like"/>
    <property type="match status" value="2"/>
</dbReference>
<name>A0A5E8CIY0_9ZZZZ</name>
<dbReference type="AlphaFoldDB" id="A0A5E8CIY0"/>
<dbReference type="GO" id="GO:0050661">
    <property type="term" value="F:NADP binding"/>
    <property type="evidence" value="ECO:0007669"/>
    <property type="project" value="InterPro"/>
</dbReference>
<keyword evidence="5" id="KW-0560">Oxidoreductase</keyword>
<gene>
    <name evidence="6" type="ORF">CPAV1605_349</name>
</gene>
<evidence type="ECO:0000256" key="4">
    <source>
        <dbReference type="ARBA" id="ARBA00022857"/>
    </source>
</evidence>
<dbReference type="InterPro" id="IPR020946">
    <property type="entry name" value="Flavin_mOase-like"/>
</dbReference>
<dbReference type="PRINTS" id="PR00370">
    <property type="entry name" value="FMOXYGENASE"/>
</dbReference>
<reference evidence="6" key="1">
    <citation type="submission" date="2019-09" db="EMBL/GenBank/DDBJ databases">
        <authorList>
            <person name="Needham M D."/>
        </authorList>
    </citation>
    <scope>NUCLEOTIDE SEQUENCE</scope>
</reference>